<feature type="domain" description="Reverse transcriptase" evidence="1">
    <location>
        <begin position="1"/>
        <end position="82"/>
    </location>
</feature>
<dbReference type="InterPro" id="IPR043502">
    <property type="entry name" value="DNA/RNA_pol_sf"/>
</dbReference>
<dbReference type="Pfam" id="PF00078">
    <property type="entry name" value="RVT_1"/>
    <property type="match status" value="1"/>
</dbReference>
<evidence type="ECO:0000313" key="2">
    <source>
        <dbReference type="EMBL" id="SOJ57625.1"/>
    </source>
</evidence>
<dbReference type="EMBL" id="OCTY01000002">
    <property type="protein sequence ID" value="SOJ57625.1"/>
    <property type="molecule type" value="Genomic_DNA"/>
</dbReference>
<accession>A0A7Z7NCA7</accession>
<organism evidence="2 3">
    <name type="scientific">Mycobacterium simulans</name>
    <dbReference type="NCBI Taxonomy" id="627089"/>
    <lineage>
        <taxon>Bacteria</taxon>
        <taxon>Bacillati</taxon>
        <taxon>Actinomycetota</taxon>
        <taxon>Actinomycetes</taxon>
        <taxon>Mycobacteriales</taxon>
        <taxon>Mycobacteriaceae</taxon>
        <taxon>Mycobacterium</taxon>
    </lineage>
</organism>
<comment type="caution">
    <text evidence="2">The sequence shown here is derived from an EMBL/GenBank/DDBJ whole genome shotgun (WGS) entry which is preliminary data.</text>
</comment>
<dbReference type="Proteomes" id="UP000554965">
    <property type="component" value="Unassembled WGS sequence"/>
</dbReference>
<evidence type="ECO:0000259" key="1">
    <source>
        <dbReference type="PROSITE" id="PS50878"/>
    </source>
</evidence>
<keyword evidence="3" id="KW-1185">Reference proteome</keyword>
<reference evidence="2 3" key="1">
    <citation type="submission" date="2017-10" db="EMBL/GenBank/DDBJ databases">
        <authorList>
            <consortium name="Urmite Genomes"/>
        </authorList>
    </citation>
    <scope>NUCLEOTIDE SEQUENCE [LARGE SCALE GENOMIC DNA]</scope>
    <source>
        <strain evidence="2 3">FB-527</strain>
    </source>
</reference>
<gene>
    <name evidence="2" type="ORF">MSIMFB_05102</name>
</gene>
<protein>
    <recommendedName>
        <fullName evidence="1">Reverse transcriptase domain-containing protein</fullName>
    </recommendedName>
</protein>
<dbReference type="PROSITE" id="PS50878">
    <property type="entry name" value="RT_POL"/>
    <property type="match status" value="1"/>
</dbReference>
<proteinExistence type="predicted"/>
<evidence type="ECO:0000313" key="3">
    <source>
        <dbReference type="Proteomes" id="UP000554965"/>
    </source>
</evidence>
<name>A0A7Z7NCA7_9MYCO</name>
<dbReference type="SUPFAM" id="SSF56672">
    <property type="entry name" value="DNA/RNA polymerases"/>
    <property type="match status" value="1"/>
</dbReference>
<sequence>MHYAFDSWLEREFPTVSFKRYADDAVVHCATERQARKVLAALETRMEQVGLQLHPTKIVYYKDRNRRLDCENTSFTFLGYTFRARKAPTRDAV</sequence>
<dbReference type="InterPro" id="IPR000477">
    <property type="entry name" value="RT_dom"/>
</dbReference>
<dbReference type="AlphaFoldDB" id="A0A7Z7NCA7"/>